<gene>
    <name evidence="1" type="ORF">BDN72DRAFT_957397</name>
</gene>
<accession>A0ACD3B606</accession>
<keyword evidence="2" id="KW-1185">Reference proteome</keyword>
<evidence type="ECO:0000313" key="2">
    <source>
        <dbReference type="Proteomes" id="UP000308600"/>
    </source>
</evidence>
<evidence type="ECO:0000313" key="1">
    <source>
        <dbReference type="EMBL" id="TFK72397.1"/>
    </source>
</evidence>
<dbReference type="Proteomes" id="UP000308600">
    <property type="component" value="Unassembled WGS sequence"/>
</dbReference>
<proteinExistence type="predicted"/>
<sequence length="711" mass="74450">MVFGLFSRKPATQPPAEPTNPDQASTSAEPDTVATQVATQPTTYRESVDITDTASTRFIRTPSPATSTTLGIPATNVGLGKNATFHAYAPFMAFNHDSPASQPPATPSPPPVFPSSVSTSVTGRGRGKGKRQSQSHKHSASVDLEPTSPPAPIPLTLGSSGTDIPTDGQPLVTDPQALHTLISTIPAKILHAYTIANLNPTSSLPSSPPKSGAPVPSYMNIPPTVQLTPMMLTCLTAFFSSVKPPPQLHCVRCHNGYYQIENTDRSCLIPHDDESAEVERVGVNPRGAGGTRKGRAKGGFGTEYETHWACCGQVVEGDGDMGPPDGWCYEGKHTIDPKRARFRADSTPHEDKLVTCQALGCHDPHSSSEGRRKKLRARRSSRASPRKRARPAGDEGDSDEEVEVEEHVKSAEEDGNETTGSGIASSSKAGRRIVKEKRATKRVRTKSDAGDLGVPVSPGKPTSSGSTNSKANSAAPSARSKGKGKAAAKANNVKGKGKETAGAGDTDVEMIDLTTDDEEAYDHDQGHDLDQDRAQEEKEGSVRSGGKRRRTATPKAKFNAAERKKKSSTLGSVSATASNAKSRSTKGKTNPDLPSGDGGSPLRMKTLSRAAASAGVGSGSRTLPTSSTTATAGLGLTAGSTCPPTTPTPKFPTSTSANMTTMASPSGRTSPTLKPFVMVKSREPKEKDAGKTKGLGEVVDGSVEGEMMMVG</sequence>
<organism evidence="1 2">
    <name type="scientific">Pluteus cervinus</name>
    <dbReference type="NCBI Taxonomy" id="181527"/>
    <lineage>
        <taxon>Eukaryota</taxon>
        <taxon>Fungi</taxon>
        <taxon>Dikarya</taxon>
        <taxon>Basidiomycota</taxon>
        <taxon>Agaricomycotina</taxon>
        <taxon>Agaricomycetes</taxon>
        <taxon>Agaricomycetidae</taxon>
        <taxon>Agaricales</taxon>
        <taxon>Pluteineae</taxon>
        <taxon>Pluteaceae</taxon>
        <taxon>Pluteus</taxon>
    </lineage>
</organism>
<reference evidence="1 2" key="1">
    <citation type="journal article" date="2019" name="Nat. Ecol. Evol.">
        <title>Megaphylogeny resolves global patterns of mushroom evolution.</title>
        <authorList>
            <person name="Varga T."/>
            <person name="Krizsan K."/>
            <person name="Foldi C."/>
            <person name="Dima B."/>
            <person name="Sanchez-Garcia M."/>
            <person name="Sanchez-Ramirez S."/>
            <person name="Szollosi G.J."/>
            <person name="Szarkandi J.G."/>
            <person name="Papp V."/>
            <person name="Albert L."/>
            <person name="Andreopoulos W."/>
            <person name="Angelini C."/>
            <person name="Antonin V."/>
            <person name="Barry K.W."/>
            <person name="Bougher N.L."/>
            <person name="Buchanan P."/>
            <person name="Buyck B."/>
            <person name="Bense V."/>
            <person name="Catcheside P."/>
            <person name="Chovatia M."/>
            <person name="Cooper J."/>
            <person name="Damon W."/>
            <person name="Desjardin D."/>
            <person name="Finy P."/>
            <person name="Geml J."/>
            <person name="Haridas S."/>
            <person name="Hughes K."/>
            <person name="Justo A."/>
            <person name="Karasinski D."/>
            <person name="Kautmanova I."/>
            <person name="Kiss B."/>
            <person name="Kocsube S."/>
            <person name="Kotiranta H."/>
            <person name="LaButti K.M."/>
            <person name="Lechner B.E."/>
            <person name="Liimatainen K."/>
            <person name="Lipzen A."/>
            <person name="Lukacs Z."/>
            <person name="Mihaltcheva S."/>
            <person name="Morgado L.N."/>
            <person name="Niskanen T."/>
            <person name="Noordeloos M.E."/>
            <person name="Ohm R.A."/>
            <person name="Ortiz-Santana B."/>
            <person name="Ovrebo C."/>
            <person name="Racz N."/>
            <person name="Riley R."/>
            <person name="Savchenko A."/>
            <person name="Shiryaev A."/>
            <person name="Soop K."/>
            <person name="Spirin V."/>
            <person name="Szebenyi C."/>
            <person name="Tomsovsky M."/>
            <person name="Tulloss R.E."/>
            <person name="Uehling J."/>
            <person name="Grigoriev I.V."/>
            <person name="Vagvolgyi C."/>
            <person name="Papp T."/>
            <person name="Martin F.M."/>
            <person name="Miettinen O."/>
            <person name="Hibbett D.S."/>
            <person name="Nagy L.G."/>
        </authorList>
    </citation>
    <scope>NUCLEOTIDE SEQUENCE [LARGE SCALE GENOMIC DNA]</scope>
    <source>
        <strain evidence="1 2">NL-1719</strain>
    </source>
</reference>
<dbReference type="EMBL" id="ML208286">
    <property type="protein sequence ID" value="TFK72397.1"/>
    <property type="molecule type" value="Genomic_DNA"/>
</dbReference>
<name>A0ACD3B606_9AGAR</name>
<protein>
    <submittedName>
        <fullName evidence="1">Uncharacterized protein</fullName>
    </submittedName>
</protein>